<evidence type="ECO:0000256" key="10">
    <source>
        <dbReference type="SAM" id="MobiDB-lite"/>
    </source>
</evidence>
<dbReference type="SUPFAM" id="SSF53098">
    <property type="entry name" value="Ribonuclease H-like"/>
    <property type="match status" value="1"/>
</dbReference>
<evidence type="ECO:0000256" key="3">
    <source>
        <dbReference type="ARBA" id="ARBA00022473"/>
    </source>
</evidence>
<feature type="region of interest" description="Disordered" evidence="10">
    <location>
        <begin position="1115"/>
        <end position="1137"/>
    </location>
</feature>
<sequence length="1243" mass="141739">MDNRGSSFLSPEGETPSRFPAKHDLLYKELWKACAGPLVDVPRDGERVFYFPQGHMEQLEASTNQELNQRIPLFNLKSKILCRVVHTQLMAEQDTDEVYAQITLLPEIDQSDPTSPDESLAEPVRPTVHSFCKVLTASDTSTHGGFSVLRKHANECLPPLDMTQATPTQELAATDLHGTEWRFKHIFRGQPRRHLLTTGWSTFVTNKRLVAGDSFVFLRGENGELRVGVRRQARQQSSMPSSVISSQSMHLGVLATASHAVSTQTRFAVYYKPRTSQFIIGLNKYIEAVNNGFTVGMRFKMRFEGEDSPERRFTGTIVGVEDISPQWNCSKWRSLKVQWDESASIMRPERVSPWEIETFVAPVPTSIPQPVAPKTKRPRPPMEIPNLEPTCSTVSTVWNPSHDSAQLSCTPEGQRVDKNGCLLRTQMEVGWLSSSSPVKASRNMYGDEGEDRKGQGQGLSAWSTYSPRESIKQTTNESHSVEKKKPENVSSCRIFGFDLKIPNIEKPQPPQSSIEGGQVASTLSAVISDKEQEKLHVSPKEVQSKQTTCTTTTTTRSRTKVQMQGIAVGRAVDLTVLKGYNELIDELEEMFEIKGELRPRNQWEIVFTDDEGDMMLMGDDPWPNRKKKILGVVVRYDDDDDDDVYIRERFYMLDMYHVMMQECERCISPNQYKQLLKLLSKVNINDSTRINFVLNDGAMDTLGNFLDSHGAMDTLDSGASDHICCDKLLFTTLNNFSRSHLVGLPNDQSIQVTQYGTVPNHDKIILSQVLYVPEFKHNLISVSKVTSQLKVWVTFTDEFCAMQAPLSKNKFIIRKRIYIWNYKTLKNPIFVDNFSKNCMNCNKIDNNHLWHYRLGHLPIYKMKSVSLLKKDCNEQTFDSCGICHQARQHKLSFNTSDSVSNNPFHLLHVDVWGPYKVETYNGFKYFLTLVDDYSRCTCVHLMKHKSSAFTVIQAFIKYVKNQFNINVKTIKIDNAFEMGSINEGIKFFQEQGIIHKKSCLNTPQQNGIVKRKHKHLLEVSRALLFQSGIGKEYWGECVLTASYTINRIPSKIINNSSPYEMLFKVKTNLNNLRSFGYQFPLHNGYNLDTSYLPTVFIEPSQSLIETQSSLSSNDQFIEPNDHIPKPPQPPQQIPPQPQTQLRRTNIISIKHVHLNDYICSNVQTQGDCSDECCNTITNWFIPDKPSFDHYINQVDFLALNVQSKIVEPQFYHQAKGNPLWKEAMKKEFDALHSNHTWDITPLP</sequence>
<comment type="function">
    <text evidence="9">Auxin response factors (ARFs) are transcriptional factors that bind specifically to the DNA sequence 5'-TGTCTC-3' found in the auxin-responsive promoter elements (AuxREs).</text>
</comment>
<dbReference type="Gene3D" id="2.40.330.10">
    <property type="entry name" value="DNA-binding pseudobarrel domain"/>
    <property type="match status" value="1"/>
</dbReference>
<keyword evidence="5 9" id="KW-0238">DNA-binding</keyword>
<dbReference type="InterPro" id="IPR054722">
    <property type="entry name" value="PolX-like_BBD"/>
</dbReference>
<dbReference type="Gene3D" id="3.10.20.90">
    <property type="entry name" value="Phosphatidylinositol 3-kinase Catalytic Subunit, Chain A, domain 1"/>
    <property type="match status" value="1"/>
</dbReference>
<evidence type="ECO:0000313" key="15">
    <source>
        <dbReference type="Proteomes" id="UP000235145"/>
    </source>
</evidence>
<proteinExistence type="inferred from homology"/>
<dbReference type="FunFam" id="2.30.30.1040:FF:000001">
    <property type="entry name" value="Auxin response factor"/>
    <property type="match status" value="1"/>
</dbReference>
<dbReference type="EMBL" id="NBSK02000003">
    <property type="protein sequence ID" value="KAJ0215126.1"/>
    <property type="molecule type" value="Genomic_DNA"/>
</dbReference>
<name>A0A9R1W2R0_LACSA</name>
<dbReference type="InterPro" id="IPR003340">
    <property type="entry name" value="B3_DNA-bd"/>
</dbReference>
<evidence type="ECO:0000313" key="14">
    <source>
        <dbReference type="EMBL" id="KAJ0215126.1"/>
    </source>
</evidence>
<evidence type="ECO:0000256" key="5">
    <source>
        <dbReference type="ARBA" id="ARBA00023125"/>
    </source>
</evidence>
<dbReference type="PROSITE" id="PS50994">
    <property type="entry name" value="INTEGRASE"/>
    <property type="match status" value="1"/>
</dbReference>
<dbReference type="InterPro" id="IPR033389">
    <property type="entry name" value="AUX/IAA_dom"/>
</dbReference>
<keyword evidence="15" id="KW-1185">Reference proteome</keyword>
<dbReference type="PANTHER" id="PTHR31384">
    <property type="entry name" value="AUXIN RESPONSE FACTOR 4-RELATED"/>
    <property type="match status" value="1"/>
</dbReference>
<dbReference type="InterPro" id="IPR012337">
    <property type="entry name" value="RNaseH-like_sf"/>
</dbReference>
<accession>A0A9R1W2R0</accession>
<dbReference type="InterPro" id="IPR053793">
    <property type="entry name" value="PB1-like"/>
</dbReference>
<dbReference type="PANTHER" id="PTHR31384:SF1">
    <property type="entry name" value="AUXIN RESPONSE FACTOR 9"/>
    <property type="match status" value="1"/>
</dbReference>
<dbReference type="SUPFAM" id="SSF101936">
    <property type="entry name" value="DNA-binding pseudobarrel domain"/>
    <property type="match status" value="1"/>
</dbReference>
<feature type="region of interest" description="Disordered" evidence="10">
    <location>
        <begin position="435"/>
        <end position="485"/>
    </location>
</feature>
<comment type="caution">
    <text evidence="14">The sequence shown here is derived from an EMBL/GenBank/DDBJ whole genome shotgun (WGS) entry which is preliminary data.</text>
</comment>
<dbReference type="PROSITE" id="PS51745">
    <property type="entry name" value="PB1"/>
    <property type="match status" value="1"/>
</dbReference>
<evidence type="ECO:0000256" key="6">
    <source>
        <dbReference type="ARBA" id="ARBA00023163"/>
    </source>
</evidence>
<dbReference type="InterPro" id="IPR010525">
    <property type="entry name" value="ARF_dom"/>
</dbReference>
<dbReference type="Pfam" id="PF02362">
    <property type="entry name" value="B3"/>
    <property type="match status" value="1"/>
</dbReference>
<feature type="domain" description="Integrase catalytic" evidence="12">
    <location>
        <begin position="899"/>
        <end position="1066"/>
    </location>
</feature>
<dbReference type="SUPFAM" id="SSF54277">
    <property type="entry name" value="CAD &amp; PB1 domains"/>
    <property type="match status" value="1"/>
</dbReference>
<evidence type="ECO:0000256" key="4">
    <source>
        <dbReference type="ARBA" id="ARBA00023015"/>
    </source>
</evidence>
<dbReference type="Pfam" id="PF22936">
    <property type="entry name" value="Pol_BBD"/>
    <property type="match status" value="1"/>
</dbReference>
<feature type="compositionally biased region" description="Polar residues" evidence="10">
    <location>
        <begin position="458"/>
        <end position="478"/>
    </location>
</feature>
<evidence type="ECO:0000259" key="11">
    <source>
        <dbReference type="PROSITE" id="PS50863"/>
    </source>
</evidence>
<keyword evidence="6 9" id="KW-0804">Transcription</keyword>
<dbReference type="GO" id="GO:0015074">
    <property type="term" value="P:DNA integration"/>
    <property type="evidence" value="ECO:0007669"/>
    <property type="project" value="InterPro"/>
</dbReference>
<feature type="domain" description="PB1" evidence="13">
    <location>
        <begin position="556"/>
        <end position="634"/>
    </location>
</feature>
<dbReference type="Proteomes" id="UP000235145">
    <property type="component" value="Unassembled WGS sequence"/>
</dbReference>
<evidence type="ECO:0000256" key="1">
    <source>
        <dbReference type="ARBA" id="ARBA00004123"/>
    </source>
</evidence>
<comment type="subunit">
    <text evidence="9">Homodimers and heterodimers.</text>
</comment>
<keyword evidence="7 9" id="KW-0539">Nucleus</keyword>
<evidence type="ECO:0000256" key="8">
    <source>
        <dbReference type="ARBA" id="ARBA00023294"/>
    </source>
</evidence>
<comment type="subcellular location">
    <subcellularLocation>
        <location evidence="1 9">Nucleus</location>
    </subcellularLocation>
</comment>
<evidence type="ECO:0000259" key="13">
    <source>
        <dbReference type="PROSITE" id="PS51745"/>
    </source>
</evidence>
<dbReference type="Gene3D" id="2.30.30.1040">
    <property type="match status" value="1"/>
</dbReference>
<keyword evidence="4 9" id="KW-0805">Transcription regulation</keyword>
<protein>
    <recommendedName>
        <fullName evidence="9">Auxin response factor</fullName>
    </recommendedName>
</protein>
<dbReference type="Pfam" id="PF00665">
    <property type="entry name" value="rve"/>
    <property type="match status" value="1"/>
</dbReference>
<dbReference type="PROSITE" id="PS50863">
    <property type="entry name" value="B3"/>
    <property type="match status" value="1"/>
</dbReference>
<organism evidence="14 15">
    <name type="scientific">Lactuca sativa</name>
    <name type="common">Garden lettuce</name>
    <dbReference type="NCBI Taxonomy" id="4236"/>
    <lineage>
        <taxon>Eukaryota</taxon>
        <taxon>Viridiplantae</taxon>
        <taxon>Streptophyta</taxon>
        <taxon>Embryophyta</taxon>
        <taxon>Tracheophyta</taxon>
        <taxon>Spermatophyta</taxon>
        <taxon>Magnoliopsida</taxon>
        <taxon>eudicotyledons</taxon>
        <taxon>Gunneridae</taxon>
        <taxon>Pentapetalae</taxon>
        <taxon>asterids</taxon>
        <taxon>campanulids</taxon>
        <taxon>Asterales</taxon>
        <taxon>Asteraceae</taxon>
        <taxon>Cichorioideae</taxon>
        <taxon>Cichorieae</taxon>
        <taxon>Lactucinae</taxon>
        <taxon>Lactuca</taxon>
    </lineage>
</organism>
<evidence type="ECO:0000256" key="2">
    <source>
        <dbReference type="ARBA" id="ARBA00007853"/>
    </source>
</evidence>
<keyword evidence="8 9" id="KW-0927">Auxin signaling pathway</keyword>
<feature type="compositionally biased region" description="Low complexity" evidence="10">
    <location>
        <begin position="544"/>
        <end position="556"/>
    </location>
</feature>
<dbReference type="InterPro" id="IPR001584">
    <property type="entry name" value="Integrase_cat-core"/>
</dbReference>
<evidence type="ECO:0000256" key="9">
    <source>
        <dbReference type="RuleBase" id="RU004561"/>
    </source>
</evidence>
<dbReference type="InterPro" id="IPR044835">
    <property type="entry name" value="ARF_plant"/>
</dbReference>
<dbReference type="Pfam" id="PF02309">
    <property type="entry name" value="AUX_IAA"/>
    <property type="match status" value="1"/>
</dbReference>
<dbReference type="FunFam" id="2.40.330.10:FF:000001">
    <property type="entry name" value="Auxin response factor"/>
    <property type="match status" value="1"/>
</dbReference>
<comment type="similarity">
    <text evidence="2 9">Belongs to the ARF family.</text>
</comment>
<dbReference type="GO" id="GO:0000976">
    <property type="term" value="F:transcription cis-regulatory region binding"/>
    <property type="evidence" value="ECO:0000318"/>
    <property type="project" value="GO_Central"/>
</dbReference>
<dbReference type="Pfam" id="PF06507">
    <property type="entry name" value="ARF_AD"/>
    <property type="match status" value="1"/>
</dbReference>
<feature type="domain" description="TF-B3" evidence="11">
    <location>
        <begin position="131"/>
        <end position="233"/>
    </location>
</feature>
<dbReference type="GO" id="GO:0005634">
    <property type="term" value="C:nucleus"/>
    <property type="evidence" value="ECO:0000318"/>
    <property type="project" value="GO_Central"/>
</dbReference>
<dbReference type="InterPro" id="IPR036397">
    <property type="entry name" value="RNaseH_sf"/>
</dbReference>
<feature type="region of interest" description="Disordered" evidence="10">
    <location>
        <begin position="531"/>
        <end position="556"/>
    </location>
</feature>
<dbReference type="GO" id="GO:0006355">
    <property type="term" value="P:regulation of DNA-templated transcription"/>
    <property type="evidence" value="ECO:0000318"/>
    <property type="project" value="GO_Central"/>
</dbReference>
<feature type="compositionally biased region" description="Pro residues" evidence="10">
    <location>
        <begin position="1125"/>
        <end position="1137"/>
    </location>
</feature>
<keyword evidence="3" id="KW-0217">Developmental protein</keyword>
<gene>
    <name evidence="14" type="ORF">LSAT_V11C300106010</name>
</gene>
<feature type="compositionally biased region" description="Basic and acidic residues" evidence="10">
    <location>
        <begin position="531"/>
        <end position="543"/>
    </location>
</feature>
<dbReference type="AlphaFoldDB" id="A0A9R1W2R0"/>
<reference evidence="14 15" key="1">
    <citation type="journal article" date="2017" name="Nat. Commun.">
        <title>Genome assembly with in vitro proximity ligation data and whole-genome triplication in lettuce.</title>
        <authorList>
            <person name="Reyes-Chin-Wo S."/>
            <person name="Wang Z."/>
            <person name="Yang X."/>
            <person name="Kozik A."/>
            <person name="Arikit S."/>
            <person name="Song C."/>
            <person name="Xia L."/>
            <person name="Froenicke L."/>
            <person name="Lavelle D.O."/>
            <person name="Truco M.J."/>
            <person name="Xia R."/>
            <person name="Zhu S."/>
            <person name="Xu C."/>
            <person name="Xu H."/>
            <person name="Xu X."/>
            <person name="Cox K."/>
            <person name="Korf I."/>
            <person name="Meyers B.C."/>
            <person name="Michelmore R.W."/>
        </authorList>
    </citation>
    <scope>NUCLEOTIDE SEQUENCE [LARGE SCALE GENOMIC DNA]</scope>
    <source>
        <strain evidence="15">cv. Salinas</strain>
        <tissue evidence="14">Seedlings</tissue>
    </source>
</reference>
<dbReference type="GO" id="GO:0009734">
    <property type="term" value="P:auxin-activated signaling pathway"/>
    <property type="evidence" value="ECO:0007669"/>
    <property type="project" value="UniProtKB-KW"/>
</dbReference>
<dbReference type="CDD" id="cd10017">
    <property type="entry name" value="B3_DNA"/>
    <property type="match status" value="1"/>
</dbReference>
<dbReference type="SMART" id="SM01019">
    <property type="entry name" value="B3"/>
    <property type="match status" value="1"/>
</dbReference>
<dbReference type="Gene3D" id="3.30.420.10">
    <property type="entry name" value="Ribonuclease H-like superfamily/Ribonuclease H"/>
    <property type="match status" value="1"/>
</dbReference>
<evidence type="ECO:0000259" key="12">
    <source>
        <dbReference type="PROSITE" id="PS50994"/>
    </source>
</evidence>
<dbReference type="InterPro" id="IPR015300">
    <property type="entry name" value="DNA-bd_pseudobarrel_sf"/>
</dbReference>
<evidence type="ECO:0000256" key="7">
    <source>
        <dbReference type="ARBA" id="ARBA00023242"/>
    </source>
</evidence>